<reference evidence="1 2" key="2">
    <citation type="submission" date="2012-02" db="EMBL/GenBank/DDBJ databases">
        <title>Improved High-Quality Draft sequence of Desulfobacter postgatei 2ac9.</title>
        <authorList>
            <consortium name="US DOE Joint Genome Institute"/>
            <person name="Lucas S."/>
            <person name="Han J."/>
            <person name="Lapidus A."/>
            <person name="Cheng J.-F."/>
            <person name="Goodwin L."/>
            <person name="Pitluck S."/>
            <person name="Peters L."/>
            <person name="Ovchinnikova G."/>
            <person name="Held B."/>
            <person name="Detter J.C."/>
            <person name="Han C."/>
            <person name="Tapia R."/>
            <person name="Land M."/>
            <person name="Hauser L."/>
            <person name="Kyrpides N."/>
            <person name="Ivanova N."/>
            <person name="Pagani I."/>
            <person name="Orellana R."/>
            <person name="Lovley D."/>
            <person name="Woyke T."/>
        </authorList>
    </citation>
    <scope>NUCLEOTIDE SEQUENCE [LARGE SCALE GENOMIC DNA]</scope>
    <source>
        <strain evidence="1 2">2ac9</strain>
    </source>
</reference>
<protein>
    <submittedName>
        <fullName evidence="1">Uncharacterized protein</fullName>
    </submittedName>
</protein>
<dbReference type="HOGENOM" id="CLU_3060927_0_0_7"/>
<proteinExistence type="predicted"/>
<evidence type="ECO:0000313" key="2">
    <source>
        <dbReference type="Proteomes" id="UP000005778"/>
    </source>
</evidence>
<organism evidence="1 2">
    <name type="scientific">Desulfobacter postgatei 2ac9</name>
    <dbReference type="NCBI Taxonomy" id="879212"/>
    <lineage>
        <taxon>Bacteria</taxon>
        <taxon>Pseudomonadati</taxon>
        <taxon>Thermodesulfobacteriota</taxon>
        <taxon>Desulfobacteria</taxon>
        <taxon>Desulfobacterales</taxon>
        <taxon>Desulfobacteraceae</taxon>
        <taxon>Desulfobacter</taxon>
    </lineage>
</organism>
<dbReference type="RefSeq" id="WP_004070746.1">
    <property type="nucleotide sequence ID" value="NZ_CM001488.1"/>
</dbReference>
<accession>I5AYH6</accession>
<dbReference type="AlphaFoldDB" id="I5AYH6"/>
<dbReference type="Proteomes" id="UP000005778">
    <property type="component" value="Chromosome"/>
</dbReference>
<reference evidence="1 2" key="1">
    <citation type="submission" date="2011-09" db="EMBL/GenBank/DDBJ databases">
        <authorList>
            <consortium name="US DOE Joint Genome Institute (JGI-PGF)"/>
            <person name="Lucas S."/>
            <person name="Han J."/>
            <person name="Lapidus A."/>
            <person name="Cheng J.-F."/>
            <person name="Goodwin L."/>
            <person name="Pitluck S."/>
            <person name="Peters L."/>
            <person name="Land M.L."/>
            <person name="Hauser L."/>
            <person name="Orellana R."/>
            <person name="Lovley D."/>
            <person name="Woyke T.J."/>
        </authorList>
    </citation>
    <scope>NUCLEOTIDE SEQUENCE [LARGE SCALE GENOMIC DNA]</scope>
    <source>
        <strain evidence="1 2">2ac9</strain>
    </source>
</reference>
<evidence type="ECO:0000313" key="1">
    <source>
        <dbReference type="EMBL" id="EIM62289.1"/>
    </source>
</evidence>
<sequence length="53" mass="6167">MEKCEWKIVDANENHYESECGGDWFFFDGTIEENQMKICPFCGELISEIESAL</sequence>
<keyword evidence="2" id="KW-1185">Reference proteome</keyword>
<name>I5AYH6_9BACT</name>
<gene>
    <name evidence="1" type="ORF">DespoDRAFT_00251</name>
</gene>
<dbReference type="EMBL" id="CM001488">
    <property type="protein sequence ID" value="EIM62289.1"/>
    <property type="molecule type" value="Genomic_DNA"/>
</dbReference>